<proteinExistence type="predicted"/>
<dbReference type="Pfam" id="PF25109">
    <property type="entry name" value="HAD_PNKP"/>
    <property type="match status" value="1"/>
</dbReference>
<dbReference type="InterPro" id="IPR036412">
    <property type="entry name" value="HAD-like_sf"/>
</dbReference>
<keyword evidence="2" id="KW-0418">Kinase</keyword>
<accession>A0A8S5RGX0</accession>
<evidence type="ECO:0000313" key="2">
    <source>
        <dbReference type="EMBL" id="DAE30638.1"/>
    </source>
</evidence>
<dbReference type="GO" id="GO:0016301">
    <property type="term" value="F:kinase activity"/>
    <property type="evidence" value="ECO:0007669"/>
    <property type="project" value="UniProtKB-KW"/>
</dbReference>
<dbReference type="Gene3D" id="3.40.50.1000">
    <property type="entry name" value="HAD superfamily/HAD-like"/>
    <property type="match status" value="1"/>
</dbReference>
<dbReference type="InterPro" id="IPR056782">
    <property type="entry name" value="HAD_PNKP"/>
</dbReference>
<dbReference type="InterPro" id="IPR027417">
    <property type="entry name" value="P-loop_NTPase"/>
</dbReference>
<dbReference type="Pfam" id="PF13671">
    <property type="entry name" value="AAA_33"/>
    <property type="match status" value="1"/>
</dbReference>
<evidence type="ECO:0000259" key="1">
    <source>
        <dbReference type="Pfam" id="PF25109"/>
    </source>
</evidence>
<feature type="domain" description="Polynucleotide kinase PNKP phosphatase" evidence="1">
    <location>
        <begin position="169"/>
        <end position="310"/>
    </location>
</feature>
<dbReference type="EMBL" id="BK059105">
    <property type="protein sequence ID" value="DAE30638.1"/>
    <property type="molecule type" value="Genomic_DNA"/>
</dbReference>
<reference evidence="2" key="1">
    <citation type="journal article" date="2021" name="Proc. Natl. Acad. Sci. U.S.A.">
        <title>A Catalog of Tens of Thousands of Viruses from Human Metagenomes Reveals Hidden Associations with Chronic Diseases.</title>
        <authorList>
            <person name="Tisza M.J."/>
            <person name="Buck C.B."/>
        </authorList>
    </citation>
    <scope>NUCLEOTIDE SEQUENCE</scope>
    <source>
        <strain evidence="2">CtML55</strain>
    </source>
</reference>
<name>A0A8S5RGX0_9VIRU</name>
<dbReference type="InterPro" id="IPR023214">
    <property type="entry name" value="HAD_sf"/>
</dbReference>
<sequence>METRKIIICRGIQGSGKSTWAKQWCHEDPEHRVRFNNDDIRNMLGDYWIPSREKLVKCLYDRFLLDSMARKYDIVIDNMNLNPKTVAEIESEVDLFNRGVRGEYGWKYEVEFKDFWTPVEECIRRDASRPNPIGAKVIKDTWRRYRNFIIHEDIMAMKAKASQQNPDLPVAIICDMDATLCLNTSGRPFYGEGAAEGMEKDEPINEIVGLVRAYCNFHNAELIILTGREDTPESRVATEKWLDAHLLCPDMVLMRPKGDYSAGPDCKKKLYEQYVKDKYYVPIVLEDSTKCVRMWRDLGITCLQPNDGKF</sequence>
<dbReference type="Gene3D" id="3.40.50.300">
    <property type="entry name" value="P-loop containing nucleotide triphosphate hydrolases"/>
    <property type="match status" value="1"/>
</dbReference>
<organism evidence="2">
    <name type="scientific">virus sp. ctML55</name>
    <dbReference type="NCBI Taxonomy" id="2827627"/>
    <lineage>
        <taxon>Viruses</taxon>
    </lineage>
</organism>
<dbReference type="SUPFAM" id="SSF56784">
    <property type="entry name" value="HAD-like"/>
    <property type="match status" value="1"/>
</dbReference>
<dbReference type="SUPFAM" id="SSF52540">
    <property type="entry name" value="P-loop containing nucleoside triphosphate hydrolases"/>
    <property type="match status" value="1"/>
</dbReference>
<protein>
    <submittedName>
        <fullName evidence="2">Polynucleotide kinase</fullName>
    </submittedName>
</protein>
<keyword evidence="2" id="KW-0808">Transferase</keyword>